<feature type="domain" description="SLH" evidence="2">
    <location>
        <begin position="124"/>
        <end position="176"/>
    </location>
</feature>
<gene>
    <name evidence="3" type="ORF">NE579_00310</name>
</gene>
<name>A0AAW5JHU3_9FIRM</name>
<comment type="caution">
    <text evidence="3">The sequence shown here is derived from an EMBL/GenBank/DDBJ whole genome shotgun (WGS) entry which is preliminary data.</text>
</comment>
<sequence length="176" mass="19166">MTTHWARAYTTYLYDMGVTNGVETTEGLQFQPEKNITRGEFALMVTRWMGLNPDDYAGVELPFADLASIPSWMLGGMKATYSLGILKGSLEGGQLVSRATETISRAEAMTILGRIQPKGYPLAALTFNDAASVAGWAQSHVQSLVGQGVISGYDNQLRPNDPVKRSEVAKMLYAIL</sequence>
<reference evidence="3" key="1">
    <citation type="submission" date="2022-06" db="EMBL/GenBank/DDBJ databases">
        <title>Isolation of gut microbiota from human fecal samples.</title>
        <authorList>
            <person name="Pamer E.G."/>
            <person name="Barat B."/>
            <person name="Waligurski E."/>
            <person name="Medina S."/>
            <person name="Paddock L."/>
            <person name="Mostad J."/>
        </authorList>
    </citation>
    <scope>NUCLEOTIDE SEQUENCE</scope>
    <source>
        <strain evidence="3">DFI.9.91</strain>
    </source>
</reference>
<dbReference type="PANTHER" id="PTHR43308:SF5">
    <property type="entry name" value="S-LAYER PROTEIN _ PEPTIDOGLYCAN ENDO-BETA-N-ACETYLGLUCOSAMINIDASE"/>
    <property type="match status" value="1"/>
</dbReference>
<dbReference type="Proteomes" id="UP001204562">
    <property type="component" value="Unassembled WGS sequence"/>
</dbReference>
<dbReference type="InterPro" id="IPR001119">
    <property type="entry name" value="SLH_dom"/>
</dbReference>
<organism evidence="3 4">
    <name type="scientific">Intestinimonas massiliensis</name>
    <name type="common">ex Afouda et al. 2020</name>
    <dbReference type="NCBI Taxonomy" id="1673721"/>
    <lineage>
        <taxon>Bacteria</taxon>
        <taxon>Bacillati</taxon>
        <taxon>Bacillota</taxon>
        <taxon>Clostridia</taxon>
        <taxon>Eubacteriales</taxon>
        <taxon>Intestinimonas</taxon>
    </lineage>
</organism>
<accession>A0AAW5JHU3</accession>
<evidence type="ECO:0000256" key="1">
    <source>
        <dbReference type="ARBA" id="ARBA00022737"/>
    </source>
</evidence>
<dbReference type="Pfam" id="PF00395">
    <property type="entry name" value="SLH"/>
    <property type="match status" value="3"/>
</dbReference>
<keyword evidence="1" id="KW-0677">Repeat</keyword>
<dbReference type="EMBL" id="JANFYS010000001">
    <property type="protein sequence ID" value="MCQ4768908.1"/>
    <property type="molecule type" value="Genomic_DNA"/>
</dbReference>
<proteinExistence type="predicted"/>
<evidence type="ECO:0000313" key="4">
    <source>
        <dbReference type="Proteomes" id="UP001204562"/>
    </source>
</evidence>
<dbReference type="PANTHER" id="PTHR43308">
    <property type="entry name" value="OUTER MEMBRANE PROTEIN ALPHA-RELATED"/>
    <property type="match status" value="1"/>
</dbReference>
<dbReference type="AlphaFoldDB" id="A0AAW5JHU3"/>
<evidence type="ECO:0000259" key="2">
    <source>
        <dbReference type="PROSITE" id="PS51272"/>
    </source>
</evidence>
<evidence type="ECO:0000313" key="3">
    <source>
        <dbReference type="EMBL" id="MCQ4768908.1"/>
    </source>
</evidence>
<protein>
    <submittedName>
        <fullName evidence="3">S-layer homology domain-containing protein</fullName>
    </submittedName>
</protein>
<feature type="domain" description="SLH" evidence="2">
    <location>
        <begin position="1"/>
        <end position="59"/>
    </location>
</feature>
<dbReference type="InterPro" id="IPR051465">
    <property type="entry name" value="Cell_Envelope_Struct_Comp"/>
</dbReference>
<dbReference type="PROSITE" id="PS51272">
    <property type="entry name" value="SLH"/>
    <property type="match status" value="2"/>
</dbReference>